<reference evidence="1 2" key="1">
    <citation type="submission" date="2019-06" db="EMBL/GenBank/DDBJ databases">
        <title>WGS assembly of Gossypium darwinii.</title>
        <authorList>
            <person name="Chen Z.J."/>
            <person name="Sreedasyam A."/>
            <person name="Ando A."/>
            <person name="Song Q."/>
            <person name="De L."/>
            <person name="Hulse-Kemp A."/>
            <person name="Ding M."/>
            <person name="Ye W."/>
            <person name="Kirkbride R."/>
            <person name="Jenkins J."/>
            <person name="Plott C."/>
            <person name="Lovell J."/>
            <person name="Lin Y.-M."/>
            <person name="Vaughn R."/>
            <person name="Liu B."/>
            <person name="Li W."/>
            <person name="Simpson S."/>
            <person name="Scheffler B."/>
            <person name="Saski C."/>
            <person name="Grover C."/>
            <person name="Hu G."/>
            <person name="Conover J."/>
            <person name="Carlson J."/>
            <person name="Shu S."/>
            <person name="Boston L."/>
            <person name="Williams M."/>
            <person name="Peterson D."/>
            <person name="Mcgee K."/>
            <person name="Jones D."/>
            <person name="Wendel J."/>
            <person name="Stelly D."/>
            <person name="Grimwood J."/>
            <person name="Schmutz J."/>
        </authorList>
    </citation>
    <scope>NUCLEOTIDE SEQUENCE [LARGE SCALE GENOMIC DNA]</scope>
    <source>
        <strain evidence="1">1808015.09</strain>
    </source>
</reference>
<evidence type="ECO:0008006" key="3">
    <source>
        <dbReference type="Google" id="ProtNLM"/>
    </source>
</evidence>
<dbReference type="EMBL" id="CM017698">
    <property type="protein sequence ID" value="TYG95820.1"/>
    <property type="molecule type" value="Genomic_DNA"/>
</dbReference>
<sequence>MAKQFGDFLGKFLEYDPTVLTLAVQKYMHIRVRLDVFVLLKRKKKIQIGKDTIVYACFQYEKLSLFCFIYEKLGHGESFCPFRLQIEPSNIVFGWDLPLCAVAQRKGMVLSRWLRQTDGSQLSSDNMERSFQDSNGVKIYGSNSRGDLRDQSSNHNLILLKSSYLISNIESINWRNLGSGALSGIELIMGP</sequence>
<proteinExistence type="predicted"/>
<dbReference type="Proteomes" id="UP000323506">
    <property type="component" value="Chromosome A11"/>
</dbReference>
<gene>
    <name evidence="1" type="ORF">ES288_A11G298700v1</name>
</gene>
<dbReference type="AlphaFoldDB" id="A0A5D2EQT1"/>
<keyword evidence="2" id="KW-1185">Reference proteome</keyword>
<organism evidence="1 2">
    <name type="scientific">Gossypium darwinii</name>
    <name type="common">Darwin's cotton</name>
    <name type="synonym">Gossypium barbadense var. darwinii</name>
    <dbReference type="NCBI Taxonomy" id="34276"/>
    <lineage>
        <taxon>Eukaryota</taxon>
        <taxon>Viridiplantae</taxon>
        <taxon>Streptophyta</taxon>
        <taxon>Embryophyta</taxon>
        <taxon>Tracheophyta</taxon>
        <taxon>Spermatophyta</taxon>
        <taxon>Magnoliopsida</taxon>
        <taxon>eudicotyledons</taxon>
        <taxon>Gunneridae</taxon>
        <taxon>Pentapetalae</taxon>
        <taxon>rosids</taxon>
        <taxon>malvids</taxon>
        <taxon>Malvales</taxon>
        <taxon>Malvaceae</taxon>
        <taxon>Malvoideae</taxon>
        <taxon>Gossypium</taxon>
    </lineage>
</organism>
<evidence type="ECO:0000313" key="2">
    <source>
        <dbReference type="Proteomes" id="UP000323506"/>
    </source>
</evidence>
<name>A0A5D2EQT1_GOSDA</name>
<accession>A0A5D2EQT1</accession>
<evidence type="ECO:0000313" key="1">
    <source>
        <dbReference type="EMBL" id="TYG95820.1"/>
    </source>
</evidence>
<protein>
    <recommendedName>
        <fullName evidence="3">DUF4283 domain-containing protein</fullName>
    </recommendedName>
</protein>